<evidence type="ECO:0000313" key="5">
    <source>
        <dbReference type="Proteomes" id="UP000011607"/>
    </source>
</evidence>
<dbReference type="SMART" id="SM00240">
    <property type="entry name" value="FHA"/>
    <property type="match status" value="1"/>
</dbReference>
<feature type="domain" description="PPM-type phosphatase" evidence="3">
    <location>
        <begin position="2"/>
        <end position="316"/>
    </location>
</feature>
<dbReference type="eggNOG" id="arCOG05302">
    <property type="taxonomic scope" value="Archaea"/>
</dbReference>
<dbReference type="Gene3D" id="3.60.40.10">
    <property type="entry name" value="PPM-type phosphatase domain"/>
    <property type="match status" value="1"/>
</dbReference>
<dbReference type="InterPro" id="IPR000253">
    <property type="entry name" value="FHA_dom"/>
</dbReference>
<dbReference type="STRING" id="1227454.C446_01588"/>
<reference evidence="4 5" key="1">
    <citation type="journal article" date="2014" name="PLoS Genet.">
        <title>Phylogenetically driven sequencing of extremely halophilic archaea reveals strategies for static and dynamic osmo-response.</title>
        <authorList>
            <person name="Becker E.A."/>
            <person name="Seitzer P.M."/>
            <person name="Tritt A."/>
            <person name="Larsen D."/>
            <person name="Krusor M."/>
            <person name="Yao A.I."/>
            <person name="Wu D."/>
            <person name="Madern D."/>
            <person name="Eisen J.A."/>
            <person name="Darling A.E."/>
            <person name="Facciotti M.T."/>
        </authorList>
    </citation>
    <scope>NUCLEOTIDE SEQUENCE [LARGE SCALE GENOMIC DNA]</scope>
    <source>
        <strain evidence="4 5">JCM 10879</strain>
    </source>
</reference>
<dbReference type="PANTHER" id="PTHR47992">
    <property type="entry name" value="PROTEIN PHOSPHATASE"/>
    <property type="match status" value="1"/>
</dbReference>
<dbReference type="CDD" id="cd00143">
    <property type="entry name" value="PP2Cc"/>
    <property type="match status" value="1"/>
</dbReference>
<dbReference type="InterPro" id="IPR015655">
    <property type="entry name" value="PP2C"/>
</dbReference>
<evidence type="ECO:0000259" key="2">
    <source>
        <dbReference type="PROSITE" id="PS50006"/>
    </source>
</evidence>
<dbReference type="SMART" id="SM00332">
    <property type="entry name" value="PP2Cc"/>
    <property type="match status" value="1"/>
</dbReference>
<dbReference type="InterPro" id="IPR008984">
    <property type="entry name" value="SMAD_FHA_dom_sf"/>
</dbReference>
<dbReference type="AlphaFoldDB" id="M0MP29"/>
<protein>
    <submittedName>
        <fullName evidence="4">Protein serine/threonine phosphatase</fullName>
    </submittedName>
</protein>
<keyword evidence="5" id="KW-1185">Reference proteome</keyword>
<evidence type="ECO:0000259" key="3">
    <source>
        <dbReference type="PROSITE" id="PS51746"/>
    </source>
</evidence>
<feature type="region of interest" description="Disordered" evidence="1">
    <location>
        <begin position="473"/>
        <end position="496"/>
    </location>
</feature>
<dbReference type="SMART" id="SM00331">
    <property type="entry name" value="PP2C_SIG"/>
    <property type="match status" value="1"/>
</dbReference>
<organism evidence="4 5">
    <name type="scientific">Halobiforma nitratireducens JCM 10879</name>
    <dbReference type="NCBI Taxonomy" id="1227454"/>
    <lineage>
        <taxon>Archaea</taxon>
        <taxon>Methanobacteriati</taxon>
        <taxon>Methanobacteriota</taxon>
        <taxon>Stenosarchaea group</taxon>
        <taxon>Halobacteria</taxon>
        <taxon>Halobacteriales</taxon>
        <taxon>Natrialbaceae</taxon>
        <taxon>Halobiforma</taxon>
    </lineage>
</organism>
<dbReference type="SUPFAM" id="SSF49879">
    <property type="entry name" value="SMAD/FHA domain"/>
    <property type="match status" value="1"/>
</dbReference>
<evidence type="ECO:0000313" key="4">
    <source>
        <dbReference type="EMBL" id="EMA46210.1"/>
    </source>
</evidence>
<feature type="compositionally biased region" description="Acidic residues" evidence="1">
    <location>
        <begin position="348"/>
        <end position="361"/>
    </location>
</feature>
<dbReference type="GO" id="GO:0004722">
    <property type="term" value="F:protein serine/threonine phosphatase activity"/>
    <property type="evidence" value="ECO:0007669"/>
    <property type="project" value="InterPro"/>
</dbReference>
<feature type="domain" description="FHA" evidence="2">
    <location>
        <begin position="408"/>
        <end position="465"/>
    </location>
</feature>
<proteinExistence type="predicted"/>
<accession>M0MP29</accession>
<dbReference type="InterPro" id="IPR036457">
    <property type="entry name" value="PPM-type-like_dom_sf"/>
</dbReference>
<dbReference type="Pfam" id="PF13672">
    <property type="entry name" value="PP2C_2"/>
    <property type="match status" value="1"/>
</dbReference>
<dbReference type="Gene3D" id="2.60.200.20">
    <property type="match status" value="1"/>
</dbReference>
<dbReference type="RefSeq" id="WP_006671290.1">
    <property type="nucleotide sequence ID" value="NZ_AOMA01000011.1"/>
</dbReference>
<name>M0MP29_9EURY</name>
<dbReference type="Proteomes" id="UP000011607">
    <property type="component" value="Unassembled WGS sequence"/>
</dbReference>
<dbReference type="CDD" id="cd00060">
    <property type="entry name" value="FHA"/>
    <property type="match status" value="1"/>
</dbReference>
<gene>
    <name evidence="4" type="ORF">C446_01588</name>
</gene>
<dbReference type="Pfam" id="PF00498">
    <property type="entry name" value="FHA"/>
    <property type="match status" value="1"/>
</dbReference>
<evidence type="ECO:0000256" key="1">
    <source>
        <dbReference type="SAM" id="MobiDB-lite"/>
    </source>
</evidence>
<dbReference type="PROSITE" id="PS50006">
    <property type="entry name" value="FHA_DOMAIN"/>
    <property type="match status" value="1"/>
</dbReference>
<feature type="compositionally biased region" description="Polar residues" evidence="1">
    <location>
        <begin position="362"/>
        <end position="379"/>
    </location>
</feature>
<comment type="caution">
    <text evidence="4">The sequence shown here is derived from an EMBL/GenBank/DDBJ whole genome shotgun (WGS) entry which is preliminary data.</text>
</comment>
<dbReference type="PROSITE" id="PS51746">
    <property type="entry name" value="PPM_2"/>
    <property type="match status" value="1"/>
</dbReference>
<dbReference type="EMBL" id="AOMA01000011">
    <property type="protein sequence ID" value="EMA46210.1"/>
    <property type="molecule type" value="Genomic_DNA"/>
</dbReference>
<sequence length="545" mass="59071">MEHASTVDIGERKRRSGGINEDSIATAVLENHHRSESRPVGIFVLGDGVGGEASGDVASFLATTVVRKRLTDTLLGDGTDLLERFEIDAYDGPPPTAGERTGSALSPRRIRTAIQEAVDDAHQQIQEYAREIDGRPATTLVVGVYVDGRLHYGWVGDSRLYLVNARHEEIQQLTTDHAVTNEMLERGEIDDEVGARVHRRNTAITSAIGGSPHGKPTVDVEFGSVDVYQDDIFLLTSDGLIDAYPDVAPLRAEYEQADDADTDDVREEILETLVTDDEIRDIVLEAADLQAGVEELIAFANDRGGKDNLSVALARDPGAAPTPETIADRPSATEPNDLTDQETVIETPESDLDSGAGDDSDPVSNRTATEPHESASSPDVVSATGPELATAAIKIAGTDTIYEIVDGVTIGRDDDEAEGAGPNICLVVEDDTVERHHARVERNEDGDWWLRDTSDAGTFVEDDDEWIRLCSTDETSDDETHDSDDGFVDDGPEAHRLRDGTTFTLEDPRETDPIAFRFFGGVELAQGSTDEDAATNDGFLDRFRS</sequence>
<dbReference type="SUPFAM" id="SSF81606">
    <property type="entry name" value="PP2C-like"/>
    <property type="match status" value="1"/>
</dbReference>
<feature type="compositionally biased region" description="Acidic residues" evidence="1">
    <location>
        <begin position="474"/>
        <end position="491"/>
    </location>
</feature>
<feature type="region of interest" description="Disordered" evidence="1">
    <location>
        <begin position="313"/>
        <end position="383"/>
    </location>
</feature>
<feature type="compositionally biased region" description="Polar residues" evidence="1">
    <location>
        <begin position="333"/>
        <end position="344"/>
    </location>
</feature>
<dbReference type="InterPro" id="IPR001932">
    <property type="entry name" value="PPM-type_phosphatase-like_dom"/>
</dbReference>
<dbReference type="OrthoDB" id="198002at2157"/>